<protein>
    <submittedName>
        <fullName evidence="1">Uncharacterized protein</fullName>
    </submittedName>
</protein>
<reference evidence="1 2" key="1">
    <citation type="journal article" date="2018" name="Science">
        <title>The opium poppy genome and morphinan production.</title>
        <authorList>
            <person name="Guo L."/>
            <person name="Winzer T."/>
            <person name="Yang X."/>
            <person name="Li Y."/>
            <person name="Ning Z."/>
            <person name="He Z."/>
            <person name="Teodor R."/>
            <person name="Lu Y."/>
            <person name="Bowser T.A."/>
            <person name="Graham I.A."/>
            <person name="Ye K."/>
        </authorList>
    </citation>
    <scope>NUCLEOTIDE SEQUENCE [LARGE SCALE GENOMIC DNA]</scope>
    <source>
        <strain evidence="2">cv. HN1</strain>
        <tissue evidence="1">Leaves</tissue>
    </source>
</reference>
<dbReference type="Proteomes" id="UP000316621">
    <property type="component" value="Chromosome 4"/>
</dbReference>
<name>A0A4Y7JGB7_PAPSO</name>
<dbReference type="EMBL" id="CM010718">
    <property type="protein sequence ID" value="RZC58838.1"/>
    <property type="molecule type" value="Genomic_DNA"/>
</dbReference>
<proteinExistence type="predicted"/>
<organism evidence="1 2">
    <name type="scientific">Papaver somniferum</name>
    <name type="common">Opium poppy</name>
    <dbReference type="NCBI Taxonomy" id="3469"/>
    <lineage>
        <taxon>Eukaryota</taxon>
        <taxon>Viridiplantae</taxon>
        <taxon>Streptophyta</taxon>
        <taxon>Embryophyta</taxon>
        <taxon>Tracheophyta</taxon>
        <taxon>Spermatophyta</taxon>
        <taxon>Magnoliopsida</taxon>
        <taxon>Ranunculales</taxon>
        <taxon>Papaveraceae</taxon>
        <taxon>Papaveroideae</taxon>
        <taxon>Papaver</taxon>
    </lineage>
</organism>
<dbReference type="AlphaFoldDB" id="A0A4Y7JGB7"/>
<evidence type="ECO:0000313" key="2">
    <source>
        <dbReference type="Proteomes" id="UP000316621"/>
    </source>
</evidence>
<keyword evidence="2" id="KW-1185">Reference proteome</keyword>
<sequence>MSTTISSSIPLRLLRESMVAVRIQSMLQVTPSSLKASLTLDTKDINQRCDLLQNFFFGYSSNKKILSTQGPPRLRSAVFLINFSPSVMLKNSLQQQSSSHVAEFDTFMDAVTLFQMVFVRVTDVMVDGKIAVAAG</sequence>
<gene>
    <name evidence="1" type="ORF">C5167_006142</name>
</gene>
<accession>A0A4Y7JGB7</accession>
<dbReference type="Gramene" id="RZC58838">
    <property type="protein sequence ID" value="RZC58838"/>
    <property type="gene ID" value="C5167_006142"/>
</dbReference>
<evidence type="ECO:0000313" key="1">
    <source>
        <dbReference type="EMBL" id="RZC58838.1"/>
    </source>
</evidence>